<dbReference type="Gene3D" id="3.30.70.1350">
    <property type="entry name" value="Cation efflux protein, cytoplasmic domain"/>
    <property type="match status" value="1"/>
</dbReference>
<feature type="domain" description="Cation efflux protein cytoplasmic" evidence="9">
    <location>
        <begin position="248"/>
        <end position="321"/>
    </location>
</feature>
<evidence type="ECO:0000256" key="7">
    <source>
        <dbReference type="SAM" id="Phobius"/>
    </source>
</evidence>
<dbReference type="PANTHER" id="PTHR43840:SF50">
    <property type="entry name" value="MANGANESE EFFLUX SYSTEM PROTEIN MNES"/>
    <property type="match status" value="1"/>
</dbReference>
<dbReference type="EMBL" id="JBHSSA010000019">
    <property type="protein sequence ID" value="MFC6253213.1"/>
    <property type="molecule type" value="Genomic_DNA"/>
</dbReference>
<dbReference type="Gene3D" id="1.20.1510.10">
    <property type="entry name" value="Cation efflux protein transmembrane domain"/>
    <property type="match status" value="1"/>
</dbReference>
<keyword evidence="11" id="KW-1185">Reference proteome</keyword>
<dbReference type="PANTHER" id="PTHR43840">
    <property type="entry name" value="MITOCHONDRIAL METAL TRANSPORTER 1-RELATED"/>
    <property type="match status" value="1"/>
</dbReference>
<feature type="transmembrane region" description="Helical" evidence="7">
    <location>
        <begin position="194"/>
        <end position="213"/>
    </location>
</feature>
<dbReference type="Proteomes" id="UP001596190">
    <property type="component" value="Unassembled WGS sequence"/>
</dbReference>
<keyword evidence="6 7" id="KW-0472">Membrane</keyword>
<feature type="domain" description="Cation efflux protein transmembrane" evidence="8">
    <location>
        <begin position="111"/>
        <end position="243"/>
    </location>
</feature>
<dbReference type="InterPro" id="IPR058533">
    <property type="entry name" value="Cation_efflux_TM"/>
</dbReference>
<keyword evidence="4 7" id="KW-0812">Transmembrane</keyword>
<comment type="caution">
    <text evidence="10">The sequence shown here is derived from an EMBL/GenBank/DDBJ whole genome shotgun (WGS) entry which is preliminary data.</text>
</comment>
<dbReference type="InterPro" id="IPR036837">
    <property type="entry name" value="Cation_efflux_CTD_sf"/>
</dbReference>
<dbReference type="SUPFAM" id="SSF160240">
    <property type="entry name" value="Cation efflux protein cytoplasmic domain-like"/>
    <property type="match status" value="1"/>
</dbReference>
<sequence length="335" mass="37903">MNNLAQYLKREHTHLSEIEAAEIKRLQHALKSLWVNIGIYLAITAIEYWLASIGHSQALRADAMNNLSGVMSTFFLIVGLHTATDSDDHFLVGKRIPLLNGRNDDRMQLSRFRMETIFTLITSFIIIFISGQIIYQSLYALFTAGISHHPNIYSAYGAGIATVLMAVVWWWNWHNGKRLKSSVLMAASKDSMGDVATSFGTLVTVLAVFLFDIPWLDSTVSIIIGLFVLWSGLVIFQESTLNLADYVDPDLEDRIKKAVLNFGEVHQVREFRSRYIGDVLVVEMLIMVDADMDVMHLYELTERIEKRLEQQFQIVDVITQAVPDPGEDATKSSDE</sequence>
<evidence type="ECO:0000256" key="4">
    <source>
        <dbReference type="ARBA" id="ARBA00022692"/>
    </source>
</evidence>
<evidence type="ECO:0000313" key="10">
    <source>
        <dbReference type="EMBL" id="MFC6253213.1"/>
    </source>
</evidence>
<evidence type="ECO:0000256" key="6">
    <source>
        <dbReference type="ARBA" id="ARBA00023136"/>
    </source>
</evidence>
<gene>
    <name evidence="10" type="ORF">ACFP1H_01150</name>
</gene>
<evidence type="ECO:0000256" key="2">
    <source>
        <dbReference type="ARBA" id="ARBA00008114"/>
    </source>
</evidence>
<feature type="transmembrane region" description="Helical" evidence="7">
    <location>
        <begin position="33"/>
        <end position="51"/>
    </location>
</feature>
<evidence type="ECO:0000256" key="1">
    <source>
        <dbReference type="ARBA" id="ARBA00004141"/>
    </source>
</evidence>
<evidence type="ECO:0000259" key="9">
    <source>
        <dbReference type="Pfam" id="PF16916"/>
    </source>
</evidence>
<feature type="transmembrane region" description="Helical" evidence="7">
    <location>
        <begin position="155"/>
        <end position="173"/>
    </location>
</feature>
<evidence type="ECO:0000313" key="11">
    <source>
        <dbReference type="Proteomes" id="UP001596190"/>
    </source>
</evidence>
<feature type="transmembrane region" description="Helical" evidence="7">
    <location>
        <begin position="219"/>
        <end position="236"/>
    </location>
</feature>
<dbReference type="RefSeq" id="WP_171001245.1">
    <property type="nucleotide sequence ID" value="NZ_BJDO01000026.1"/>
</dbReference>
<dbReference type="InterPro" id="IPR027469">
    <property type="entry name" value="Cation_efflux_TMD_sf"/>
</dbReference>
<dbReference type="NCBIfam" id="TIGR01297">
    <property type="entry name" value="CDF"/>
    <property type="match status" value="1"/>
</dbReference>
<keyword evidence="3" id="KW-0813">Transport</keyword>
<proteinExistence type="inferred from homology"/>
<reference evidence="11" key="1">
    <citation type="journal article" date="2019" name="Int. J. Syst. Evol. Microbiol.">
        <title>The Global Catalogue of Microorganisms (GCM) 10K type strain sequencing project: providing services to taxonomists for standard genome sequencing and annotation.</title>
        <authorList>
            <consortium name="The Broad Institute Genomics Platform"/>
            <consortium name="The Broad Institute Genome Sequencing Center for Infectious Disease"/>
            <person name="Wu L."/>
            <person name="Ma J."/>
        </authorList>
    </citation>
    <scope>NUCLEOTIDE SEQUENCE [LARGE SCALE GENOMIC DNA]</scope>
    <source>
        <strain evidence="11">CCM 8950</strain>
    </source>
</reference>
<accession>A0ABW1T6J4</accession>
<comment type="subcellular location">
    <subcellularLocation>
        <location evidence="1">Membrane</location>
        <topology evidence="1">Multi-pass membrane protein</topology>
    </subcellularLocation>
</comment>
<evidence type="ECO:0000259" key="8">
    <source>
        <dbReference type="Pfam" id="PF01545"/>
    </source>
</evidence>
<feature type="transmembrane region" description="Helical" evidence="7">
    <location>
        <begin position="116"/>
        <end position="135"/>
    </location>
</feature>
<comment type="similarity">
    <text evidence="2">Belongs to the cation diffusion facilitator (CDF) transporter (TC 2.A.4) family.</text>
</comment>
<dbReference type="Pfam" id="PF16916">
    <property type="entry name" value="ZT_dimer"/>
    <property type="match status" value="1"/>
</dbReference>
<feature type="transmembrane region" description="Helical" evidence="7">
    <location>
        <begin position="63"/>
        <end position="84"/>
    </location>
</feature>
<organism evidence="10 11">
    <name type="scientific">Secundilactobacillus hailunensis</name>
    <dbReference type="NCBI Taxonomy" id="2559923"/>
    <lineage>
        <taxon>Bacteria</taxon>
        <taxon>Bacillati</taxon>
        <taxon>Bacillota</taxon>
        <taxon>Bacilli</taxon>
        <taxon>Lactobacillales</taxon>
        <taxon>Lactobacillaceae</taxon>
        <taxon>Secundilactobacillus</taxon>
    </lineage>
</organism>
<evidence type="ECO:0000256" key="5">
    <source>
        <dbReference type="ARBA" id="ARBA00022989"/>
    </source>
</evidence>
<protein>
    <submittedName>
        <fullName evidence="10">Cation diffusion facilitator family transporter</fullName>
    </submittedName>
</protein>
<dbReference type="SUPFAM" id="SSF161111">
    <property type="entry name" value="Cation efflux protein transmembrane domain-like"/>
    <property type="match status" value="1"/>
</dbReference>
<name>A0ABW1T6J4_9LACO</name>
<dbReference type="Pfam" id="PF01545">
    <property type="entry name" value="Cation_efflux"/>
    <property type="match status" value="1"/>
</dbReference>
<dbReference type="InterPro" id="IPR050291">
    <property type="entry name" value="CDF_Transporter"/>
</dbReference>
<evidence type="ECO:0000256" key="3">
    <source>
        <dbReference type="ARBA" id="ARBA00022448"/>
    </source>
</evidence>
<dbReference type="InterPro" id="IPR002524">
    <property type="entry name" value="Cation_efflux"/>
</dbReference>
<dbReference type="InterPro" id="IPR027470">
    <property type="entry name" value="Cation_efflux_CTD"/>
</dbReference>
<keyword evidence="5 7" id="KW-1133">Transmembrane helix</keyword>